<dbReference type="Proteomes" id="UP000184315">
    <property type="component" value="Unassembled WGS sequence"/>
</dbReference>
<dbReference type="AlphaFoldDB" id="A0A1J1LLJ4"/>
<proteinExistence type="predicted"/>
<dbReference type="InterPro" id="IPR011528">
    <property type="entry name" value="NERD"/>
</dbReference>
<dbReference type="Pfam" id="PF08378">
    <property type="entry name" value="NERD"/>
    <property type="match status" value="1"/>
</dbReference>
<dbReference type="PROSITE" id="PS50965">
    <property type="entry name" value="NERD"/>
    <property type="match status" value="1"/>
</dbReference>
<evidence type="ECO:0000313" key="2">
    <source>
        <dbReference type="EMBL" id="CUR33384.1"/>
    </source>
</evidence>
<protein>
    <submittedName>
        <fullName evidence="2">NERD domain protein (Modular protein)</fullName>
    </submittedName>
</protein>
<name>A0A1J1LLJ4_9CYAN</name>
<evidence type="ECO:0000259" key="1">
    <source>
        <dbReference type="PROSITE" id="PS50965"/>
    </source>
</evidence>
<dbReference type="OrthoDB" id="9813328at2"/>
<dbReference type="RefSeq" id="WP_072719985.1">
    <property type="nucleotide sequence ID" value="NZ_LN889802.1"/>
</dbReference>
<dbReference type="STRING" id="671072.PL9214510053"/>
<reference evidence="3" key="1">
    <citation type="submission" date="2015-10" db="EMBL/GenBank/DDBJ databases">
        <authorList>
            <person name="Regsiter A."/>
            <person name="william w."/>
        </authorList>
    </citation>
    <scope>NUCLEOTIDE SEQUENCE [LARGE SCALE GENOMIC DNA]</scope>
</reference>
<accession>A0A1J1LLJ4</accession>
<gene>
    <name evidence="2" type="ORF">PL9214510053</name>
</gene>
<sequence>MKYLQQSSVLQKKFSEQVNEKVSANRDEFKQSIKSNLNNNFIGEFAGFFFDIKQFKNQFKGKLGETIISFLLKSLPDSWVMFSNAIIPASSGRFTEIDHLIIGTQGVFLIEVKAWKGSYSAYKDQWKMRDGKHWVPLSKSPSEQSRYHQQVFTEWIHKQVADLPSDFITAPVVFTLTKWIGTNQCSVPVVQGSIALMQLIQDTPVRLNLQQVQAISDAVQYYLPSDNAVEEKVSNLETIKKPKIEIVKKSKIEPKIERVESQESAIFKQAIDDVLNWLKNLPQTSDLQIVETQPEYQAQKIDLLLTTNKGTFKIKITPDSCNTTENFFFETNPSGAFMSSQADWLFYYFVNSRLLYLLPLPETRNWLKDNLNQFSSKFIDNENKKIIGKLVSINDLIENINEARVIRL</sequence>
<dbReference type="EMBL" id="CZDF01000157">
    <property type="protein sequence ID" value="CUR33384.1"/>
    <property type="molecule type" value="Genomic_DNA"/>
</dbReference>
<feature type="domain" description="NERD" evidence="1">
    <location>
        <begin position="60"/>
        <end position="175"/>
    </location>
</feature>
<evidence type="ECO:0000313" key="3">
    <source>
        <dbReference type="Proteomes" id="UP000184315"/>
    </source>
</evidence>
<organism evidence="2 3">
    <name type="scientific">Planktothrix tepida PCC 9214</name>
    <dbReference type="NCBI Taxonomy" id="671072"/>
    <lineage>
        <taxon>Bacteria</taxon>
        <taxon>Bacillati</taxon>
        <taxon>Cyanobacteriota</taxon>
        <taxon>Cyanophyceae</taxon>
        <taxon>Oscillatoriophycideae</taxon>
        <taxon>Oscillatoriales</taxon>
        <taxon>Microcoleaceae</taxon>
        <taxon>Planktothrix</taxon>
    </lineage>
</organism>
<keyword evidence="3" id="KW-1185">Reference proteome</keyword>